<dbReference type="OrthoDB" id="496981at2759"/>
<reference evidence="3 4" key="1">
    <citation type="submission" date="2020-02" db="EMBL/GenBank/DDBJ databases">
        <authorList>
            <person name="Ferguson B K."/>
        </authorList>
    </citation>
    <scope>NUCLEOTIDE SEQUENCE [LARGE SCALE GENOMIC DNA]</scope>
</reference>
<feature type="domain" description="C-type lectin" evidence="2">
    <location>
        <begin position="712"/>
        <end position="837"/>
    </location>
</feature>
<sequence>MEKNKQTLAVYETIFNKPTTNAKKIRSLRRQCQRLPRAEEIERLLEYAVTTVTREDRKARERFVKFLARTGYKDEPKVDNNGIPLLRRCTIVHYAVRSASYCFSKALDDLFLIYDNFNANYADYSGLTHFHAACQFGIVSVVEKFLDAGQDPDCLLQADYQPPPLVLALIDERKKVVELLLRRGADLTLVGKDGLTPLHAVCCKDNGDYLAKMLFEICDEIQHTVPIDAPDEWGRTPLQLAVASLKPEVVDVLLDRGADLSSFVFPSESNFNERLKIQYGINWQIFKFKLACGALAVVACLERKGYKVDRSDAMTIMKFFIKYELFEWSESRQFSSDLEPPPRTKFGFNDEKFKGIMVIPDLSFCDLIRLRPEEAEKLLSYMNLWKFACSTQRTMMLIQASIVLACALLARASPTTTEAASSSSSSPAPSTEINLCPCGGGYSNSSSGSSAATTPATPVIHGMTCMCHSSPAHASHMRDDYKYSPGVGAHKLHTRAATWNEARKLCNEEGGHLAIINSLVEAHVMRDIFQNSGPVKGASYADLAYVGIHDLYKEGEWVSVLGDSLYKTGYTAWSDKWGGQPDNGGGNQNCGAFMKDSGGLDDVDPYLIAPNSRYFSVLVAAGKMRSKSTISSLVSALLLLLALENQSSYFAAAAASQDGQLVFNMCTKNESISVQLTSRQDGSGGVSCQCQTSPAAELYKDDYVYTPGIGSHRFHTEAKQWNEARRICYEEGAHLAIINSKAEEAKLLDMMRRSEGAIRGGLNKDEALLGIHDLYKEADWVTIFGEPLATTGYASWSGTYWGGQPDNLENRQHCGALINQGGMDDVDCRDRFAFFCELPLTC</sequence>
<dbReference type="InterPro" id="IPR016187">
    <property type="entry name" value="CTDL_fold"/>
</dbReference>
<dbReference type="PANTHER" id="PTHR22803">
    <property type="entry name" value="MANNOSE, PHOSPHOLIPASE, LECTIN RECEPTOR RELATED"/>
    <property type="match status" value="1"/>
</dbReference>
<dbReference type="PROSITE" id="PS50041">
    <property type="entry name" value="C_TYPE_LECTIN_2"/>
    <property type="match status" value="2"/>
</dbReference>
<dbReference type="Pfam" id="PF00059">
    <property type="entry name" value="Lectin_C"/>
    <property type="match status" value="2"/>
</dbReference>
<name>A0A6H5II85_9HYME</name>
<dbReference type="Pfam" id="PF12796">
    <property type="entry name" value="Ank_2"/>
    <property type="match status" value="1"/>
</dbReference>
<evidence type="ECO:0000313" key="4">
    <source>
        <dbReference type="Proteomes" id="UP000479190"/>
    </source>
</evidence>
<proteinExistence type="predicted"/>
<dbReference type="SMART" id="SM00248">
    <property type="entry name" value="ANK"/>
    <property type="match status" value="4"/>
</dbReference>
<dbReference type="PROSITE" id="PS50297">
    <property type="entry name" value="ANK_REP_REGION"/>
    <property type="match status" value="1"/>
</dbReference>
<evidence type="ECO:0000256" key="1">
    <source>
        <dbReference type="PROSITE-ProRule" id="PRU00023"/>
    </source>
</evidence>
<dbReference type="InterPro" id="IPR050111">
    <property type="entry name" value="C-type_lectin/snaclec_domain"/>
</dbReference>
<dbReference type="SUPFAM" id="SSF56436">
    <property type="entry name" value="C-type lectin-like"/>
    <property type="match status" value="2"/>
</dbReference>
<dbReference type="SUPFAM" id="SSF48403">
    <property type="entry name" value="Ankyrin repeat"/>
    <property type="match status" value="1"/>
</dbReference>
<protein>
    <recommendedName>
        <fullName evidence="2">C-type lectin domain-containing protein</fullName>
    </recommendedName>
</protein>
<dbReference type="Proteomes" id="UP000479190">
    <property type="component" value="Unassembled WGS sequence"/>
</dbReference>
<dbReference type="Gene3D" id="3.10.100.10">
    <property type="entry name" value="Mannose-Binding Protein A, subunit A"/>
    <property type="match status" value="2"/>
</dbReference>
<accession>A0A6H5II85</accession>
<evidence type="ECO:0000313" key="3">
    <source>
        <dbReference type="EMBL" id="CAB0037196.1"/>
    </source>
</evidence>
<gene>
    <name evidence="3" type="ORF">TBRA_LOCUS9033</name>
</gene>
<dbReference type="CDD" id="cd00037">
    <property type="entry name" value="CLECT"/>
    <property type="match status" value="2"/>
</dbReference>
<dbReference type="InterPro" id="IPR036770">
    <property type="entry name" value="Ankyrin_rpt-contain_sf"/>
</dbReference>
<dbReference type="SMART" id="SM00034">
    <property type="entry name" value="CLECT"/>
    <property type="match status" value="2"/>
</dbReference>
<dbReference type="AlphaFoldDB" id="A0A6H5II85"/>
<dbReference type="InterPro" id="IPR016186">
    <property type="entry name" value="C-type_lectin-like/link_sf"/>
</dbReference>
<evidence type="ECO:0000259" key="2">
    <source>
        <dbReference type="PROSITE" id="PS50041"/>
    </source>
</evidence>
<dbReference type="EMBL" id="CADCXV010000847">
    <property type="protein sequence ID" value="CAB0037196.1"/>
    <property type="molecule type" value="Genomic_DNA"/>
</dbReference>
<feature type="domain" description="C-type lectin" evidence="2">
    <location>
        <begin position="490"/>
        <end position="602"/>
    </location>
</feature>
<dbReference type="InterPro" id="IPR002110">
    <property type="entry name" value="Ankyrin_rpt"/>
</dbReference>
<keyword evidence="1" id="KW-0040">ANK repeat</keyword>
<dbReference type="Gene3D" id="1.25.40.20">
    <property type="entry name" value="Ankyrin repeat-containing domain"/>
    <property type="match status" value="1"/>
</dbReference>
<feature type="repeat" description="ANK" evidence="1">
    <location>
        <begin position="233"/>
        <end position="261"/>
    </location>
</feature>
<keyword evidence="4" id="KW-1185">Reference proteome</keyword>
<dbReference type="InterPro" id="IPR001304">
    <property type="entry name" value="C-type_lectin-like"/>
</dbReference>
<dbReference type="PROSITE" id="PS50088">
    <property type="entry name" value="ANK_REPEAT"/>
    <property type="match status" value="1"/>
</dbReference>
<organism evidence="3 4">
    <name type="scientific">Trichogramma brassicae</name>
    <dbReference type="NCBI Taxonomy" id="86971"/>
    <lineage>
        <taxon>Eukaryota</taxon>
        <taxon>Metazoa</taxon>
        <taxon>Ecdysozoa</taxon>
        <taxon>Arthropoda</taxon>
        <taxon>Hexapoda</taxon>
        <taxon>Insecta</taxon>
        <taxon>Pterygota</taxon>
        <taxon>Neoptera</taxon>
        <taxon>Endopterygota</taxon>
        <taxon>Hymenoptera</taxon>
        <taxon>Apocrita</taxon>
        <taxon>Proctotrupomorpha</taxon>
        <taxon>Chalcidoidea</taxon>
        <taxon>Trichogrammatidae</taxon>
        <taxon>Trichogramma</taxon>
    </lineage>
</organism>